<keyword evidence="1" id="KW-0472">Membrane</keyword>
<feature type="transmembrane region" description="Helical" evidence="1">
    <location>
        <begin position="36"/>
        <end position="57"/>
    </location>
</feature>
<evidence type="ECO:0000313" key="2">
    <source>
        <dbReference type="EMBL" id="MEQ6916457.1"/>
    </source>
</evidence>
<accession>A0ABV1NBM9</accession>
<dbReference type="EMBL" id="JBEGCJ010000001">
    <property type="protein sequence ID" value="MEQ6916457.1"/>
    <property type="molecule type" value="Genomic_DNA"/>
</dbReference>
<comment type="caution">
    <text evidence="2">The sequence shown here is derived from an EMBL/GenBank/DDBJ whole genome shotgun (WGS) entry which is preliminary data.</text>
</comment>
<reference evidence="2 3" key="1">
    <citation type="submission" date="2024-05" db="EMBL/GenBank/DDBJ databases">
        <title>Halomonas sp. SSM6 16S ribosomal RNA gene Genome sequencing and assembly.</title>
        <authorList>
            <person name="Yook S."/>
        </authorList>
    </citation>
    <scope>NUCLEOTIDE SEQUENCE [LARGE SCALE GENOMIC DNA]</scope>
    <source>
        <strain evidence="2 3">SSM6</strain>
    </source>
</reference>
<proteinExistence type="predicted"/>
<organism evidence="2 3">
    <name type="scientific">Halomonas aquatica</name>
    <dbReference type="NCBI Taxonomy" id="3151123"/>
    <lineage>
        <taxon>Bacteria</taxon>
        <taxon>Pseudomonadati</taxon>
        <taxon>Pseudomonadota</taxon>
        <taxon>Gammaproteobacteria</taxon>
        <taxon>Oceanospirillales</taxon>
        <taxon>Halomonadaceae</taxon>
        <taxon>Halomonas</taxon>
    </lineage>
</organism>
<sequence length="58" mass="6643">MSLIPTRRDASCRGATRRRHRRRLDWAGFDRWLDRVVVVVVSVALLMGVLALVLSLLI</sequence>
<evidence type="ECO:0000313" key="3">
    <source>
        <dbReference type="Proteomes" id="UP001442468"/>
    </source>
</evidence>
<keyword evidence="1" id="KW-0812">Transmembrane</keyword>
<protein>
    <submittedName>
        <fullName evidence="2">Uncharacterized protein</fullName>
    </submittedName>
</protein>
<dbReference type="Proteomes" id="UP001442468">
    <property type="component" value="Unassembled WGS sequence"/>
</dbReference>
<gene>
    <name evidence="2" type="ORF">ABE960_02790</name>
</gene>
<keyword evidence="1" id="KW-1133">Transmembrane helix</keyword>
<name>A0ABV1NBM9_9GAMM</name>
<keyword evidence="3" id="KW-1185">Reference proteome</keyword>
<dbReference type="RefSeq" id="WP_349760703.1">
    <property type="nucleotide sequence ID" value="NZ_JBEGCJ010000001.1"/>
</dbReference>
<evidence type="ECO:0000256" key="1">
    <source>
        <dbReference type="SAM" id="Phobius"/>
    </source>
</evidence>